<dbReference type="GO" id="GO:0008233">
    <property type="term" value="F:peptidase activity"/>
    <property type="evidence" value="ECO:0007669"/>
    <property type="project" value="InterPro"/>
</dbReference>
<keyword evidence="4 7" id="KW-0547">Nucleotide-binding</keyword>
<feature type="binding site" evidence="7">
    <location>
        <position position="323"/>
    </location>
    <ligand>
        <name>ATP</name>
        <dbReference type="ChEBI" id="CHEBI:30616"/>
    </ligand>
</feature>
<gene>
    <name evidence="7" type="primary">hslU</name>
    <name evidence="10" type="ORF">A7E75_09280</name>
</gene>
<evidence type="ECO:0000256" key="2">
    <source>
        <dbReference type="ARBA" id="ARBA00009771"/>
    </source>
</evidence>
<dbReference type="Pfam" id="PF00004">
    <property type="entry name" value="AAA"/>
    <property type="match status" value="1"/>
</dbReference>
<dbReference type="EMBL" id="CP015518">
    <property type="protein sequence ID" value="APG25191.1"/>
    <property type="molecule type" value="Genomic_DNA"/>
</dbReference>
<dbReference type="PANTHER" id="PTHR48102">
    <property type="entry name" value="ATP-DEPENDENT CLP PROTEASE ATP-BINDING SUBUNIT CLPX-LIKE, MITOCHONDRIAL-RELATED"/>
    <property type="match status" value="1"/>
</dbReference>
<dbReference type="KEGG" id="pace:A6070_03255"/>
<dbReference type="InterPro" id="IPR004491">
    <property type="entry name" value="HslU"/>
</dbReference>
<dbReference type="InterPro" id="IPR027417">
    <property type="entry name" value="P-loop_NTPase"/>
</dbReference>
<feature type="binding site" evidence="7">
    <location>
        <begin position="60"/>
        <end position="65"/>
    </location>
    <ligand>
        <name>ATP</name>
        <dbReference type="ChEBI" id="CHEBI:30616"/>
    </ligand>
</feature>
<dbReference type="RefSeq" id="WP_072287040.1">
    <property type="nucleotide sequence ID" value="NZ_CP015455.1"/>
</dbReference>
<comment type="subunit">
    <text evidence="7">A double ring-shaped homohexamer of HslV is capped on each side by a ring-shaped HslU homohexamer. The assembly of the HslU/HslV complex is dependent on binding of ATP.</text>
</comment>
<dbReference type="GO" id="GO:0043335">
    <property type="term" value="P:protein unfolding"/>
    <property type="evidence" value="ECO:0007669"/>
    <property type="project" value="UniProtKB-UniRule"/>
</dbReference>
<feature type="binding site" evidence="7">
    <location>
        <position position="395"/>
    </location>
    <ligand>
        <name>ATP</name>
        <dbReference type="ChEBI" id="CHEBI:30616"/>
    </ligand>
</feature>
<dbReference type="NCBIfam" id="TIGR00390">
    <property type="entry name" value="hslU"/>
    <property type="match status" value="1"/>
</dbReference>
<keyword evidence="11" id="KW-1185">Reference proteome</keyword>
<dbReference type="InterPro" id="IPR050052">
    <property type="entry name" value="ATP-dep_Clp_protease_ClpX"/>
</dbReference>
<dbReference type="GO" id="GO:0036402">
    <property type="term" value="F:proteasome-activating activity"/>
    <property type="evidence" value="ECO:0007669"/>
    <property type="project" value="UniProtKB-UniRule"/>
</dbReference>
<dbReference type="Pfam" id="PF07724">
    <property type="entry name" value="AAA_2"/>
    <property type="match status" value="1"/>
</dbReference>
<dbReference type="FunFam" id="3.40.50.300:FF:000220">
    <property type="entry name" value="ATP-dependent protease ATPase subunit HslU"/>
    <property type="match status" value="1"/>
</dbReference>
<evidence type="ECO:0000256" key="6">
    <source>
        <dbReference type="ARBA" id="ARBA00023186"/>
    </source>
</evidence>
<proteinExistence type="inferred from homology"/>
<dbReference type="Gene3D" id="1.10.8.60">
    <property type="match status" value="1"/>
</dbReference>
<keyword evidence="5 7" id="KW-0067">ATP-binding</keyword>
<feature type="binding site" evidence="7">
    <location>
        <position position="18"/>
    </location>
    <ligand>
        <name>ATP</name>
        <dbReference type="ChEBI" id="CHEBI:30616"/>
    </ligand>
</feature>
<comment type="function">
    <text evidence="7">ATPase subunit of a proteasome-like degradation complex; this subunit has chaperone activity. The binding of ATP and its subsequent hydrolysis by HslU are essential for unfolding of protein substrates subsequently hydrolyzed by HslV. HslU recognizes the N-terminal part of its protein substrates and unfolds these before they are guided to HslV for hydrolysis.</text>
</comment>
<dbReference type="NCBIfam" id="NF003544">
    <property type="entry name" value="PRK05201.1"/>
    <property type="match status" value="1"/>
</dbReference>
<dbReference type="SMART" id="SM01086">
    <property type="entry name" value="ClpB_D2-small"/>
    <property type="match status" value="1"/>
</dbReference>
<dbReference type="SUPFAM" id="SSF52540">
    <property type="entry name" value="P-loop containing nucleoside triphosphate hydrolases"/>
    <property type="match status" value="1"/>
</dbReference>
<dbReference type="InterPro" id="IPR003959">
    <property type="entry name" value="ATPase_AAA_core"/>
</dbReference>
<keyword evidence="3 7" id="KW-0963">Cytoplasm</keyword>
<evidence type="ECO:0000313" key="10">
    <source>
        <dbReference type="EMBL" id="APG25191.1"/>
    </source>
</evidence>
<evidence type="ECO:0000256" key="1">
    <source>
        <dbReference type="ARBA" id="ARBA00004496"/>
    </source>
</evidence>
<dbReference type="GO" id="GO:0005524">
    <property type="term" value="F:ATP binding"/>
    <property type="evidence" value="ECO:0007669"/>
    <property type="project" value="UniProtKB-UniRule"/>
</dbReference>
<dbReference type="Gene3D" id="1.10.8.10">
    <property type="entry name" value="DNA helicase RuvA subunit, C-terminal domain"/>
    <property type="match status" value="1"/>
</dbReference>
<evidence type="ECO:0000256" key="4">
    <source>
        <dbReference type="ARBA" id="ARBA00022741"/>
    </source>
</evidence>
<comment type="subcellular location">
    <subcellularLocation>
        <location evidence="1 7">Cytoplasm</location>
    </subcellularLocation>
</comment>
<dbReference type="InterPro" id="IPR019489">
    <property type="entry name" value="Clp_ATPase_C"/>
</dbReference>
<reference evidence="10 11" key="1">
    <citation type="journal article" date="2017" name="Genome Announc.">
        <title>Complete Genome Sequences of Two Acetylene-Fermenting Pelobacter acetylenicus Strains.</title>
        <authorList>
            <person name="Sutton J.M."/>
            <person name="Baesman S.M."/>
            <person name="Fierst J.L."/>
            <person name="Poret-Peterson A.T."/>
            <person name="Oremland R.S."/>
            <person name="Dunlap D.S."/>
            <person name="Akob D.M."/>
        </authorList>
    </citation>
    <scope>NUCLEOTIDE SEQUENCE [LARGE SCALE GENOMIC DNA]</scope>
    <source>
        <strain evidence="10 11">DSM 3247</strain>
    </source>
</reference>
<name>A0A1L3GGX2_SYNAC</name>
<keyword evidence="6 7" id="KW-0143">Chaperone</keyword>
<dbReference type="GO" id="GO:0016887">
    <property type="term" value="F:ATP hydrolysis activity"/>
    <property type="evidence" value="ECO:0007669"/>
    <property type="project" value="InterPro"/>
</dbReference>
<comment type="similarity">
    <text evidence="2 7">Belongs to the ClpX chaperone family. HslU subfamily.</text>
</comment>
<dbReference type="HAMAP" id="MF_00249">
    <property type="entry name" value="HslU"/>
    <property type="match status" value="1"/>
</dbReference>
<dbReference type="SMART" id="SM00382">
    <property type="entry name" value="AAA"/>
    <property type="match status" value="1"/>
</dbReference>
<feature type="binding site" evidence="7">
    <location>
        <position position="258"/>
    </location>
    <ligand>
        <name>ATP</name>
        <dbReference type="ChEBI" id="CHEBI:30616"/>
    </ligand>
</feature>
<feature type="domain" description="AAA+ ATPase" evidence="8">
    <location>
        <begin position="49"/>
        <end position="334"/>
    </location>
</feature>
<evidence type="ECO:0000313" key="11">
    <source>
        <dbReference type="Proteomes" id="UP000182264"/>
    </source>
</evidence>
<evidence type="ECO:0000256" key="5">
    <source>
        <dbReference type="ARBA" id="ARBA00022840"/>
    </source>
</evidence>
<sequence>MTNFTPREIVSELDRYIIGQKQAKRAVAVALRNRWRRQQVPEELRDEIAPKNIIMIGPTGVGKTEIARRLARLAQAPFIKVEASKFTEVGYVGRDVESMVRDLLDLAIIMVREEEALKVRVKAEDLAEERLLDLLLPGTASMEPELASGEAGEGGTRDKLRKLLRRGTLDERIVELEVQSAQMPMMEIFTPQGTEEMGINIKEMFGNLFPKKTKRRKIKVSEARELLIEQEAERLVDMDKVNGLARERVEQSGIIFIDEIDKIAGQAGRQGPDVSREGVQRDILPIVEGSTVNTKYGPVKTDHILFIAAGAFHVSKPSDLIPELQGRFPIRVELASLGEEEFFRILTEPKNALIRQYEALMATEDILLDFDSEAIREIARIATQVNSQTENIGARRLHTIMEKLLEELSFDAPEHQQQRVRIDVDFVRRQLADIARDEDLSRYIL</sequence>
<dbReference type="PANTHER" id="PTHR48102:SF3">
    <property type="entry name" value="ATP-DEPENDENT PROTEASE ATPASE SUBUNIT HSLU"/>
    <property type="match status" value="1"/>
</dbReference>
<evidence type="ECO:0000259" key="8">
    <source>
        <dbReference type="SMART" id="SM00382"/>
    </source>
</evidence>
<dbReference type="FunFam" id="3.40.50.300:FF:000213">
    <property type="entry name" value="ATP-dependent protease ATPase subunit HslU"/>
    <property type="match status" value="1"/>
</dbReference>
<evidence type="ECO:0000256" key="7">
    <source>
        <dbReference type="HAMAP-Rule" id="MF_00249"/>
    </source>
</evidence>
<dbReference type="OrthoDB" id="9804062at2"/>
<organism evidence="10 11">
    <name type="scientific">Syntrophotalea acetylenica</name>
    <name type="common">Pelobacter acetylenicus</name>
    <dbReference type="NCBI Taxonomy" id="29542"/>
    <lineage>
        <taxon>Bacteria</taxon>
        <taxon>Pseudomonadati</taxon>
        <taxon>Thermodesulfobacteriota</taxon>
        <taxon>Desulfuromonadia</taxon>
        <taxon>Desulfuromonadales</taxon>
        <taxon>Syntrophotaleaceae</taxon>
        <taxon>Syntrophotalea</taxon>
    </lineage>
</organism>
<protein>
    <recommendedName>
        <fullName evidence="7">ATP-dependent protease ATPase subunit HslU</fullName>
    </recommendedName>
    <alternativeName>
        <fullName evidence="7">Unfoldase HslU</fullName>
    </alternativeName>
</protein>
<dbReference type="AlphaFoldDB" id="A0A1L3GGX2"/>
<feature type="domain" description="Clp ATPase C-terminal" evidence="9">
    <location>
        <begin position="337"/>
        <end position="426"/>
    </location>
</feature>
<dbReference type="InterPro" id="IPR003593">
    <property type="entry name" value="AAA+_ATPase"/>
</dbReference>
<evidence type="ECO:0000259" key="9">
    <source>
        <dbReference type="SMART" id="SM01086"/>
    </source>
</evidence>
<dbReference type="Proteomes" id="UP000182264">
    <property type="component" value="Chromosome"/>
</dbReference>
<dbReference type="STRING" id="29542.A6070_03255"/>
<dbReference type="Gene3D" id="3.40.50.300">
    <property type="entry name" value="P-loop containing nucleotide triphosphate hydrolases"/>
    <property type="match status" value="2"/>
</dbReference>
<dbReference type="CDD" id="cd19498">
    <property type="entry name" value="RecA-like_HslU"/>
    <property type="match status" value="1"/>
</dbReference>
<accession>A0A1L3GGX2</accession>
<dbReference type="GO" id="GO:0009376">
    <property type="term" value="C:HslUV protease complex"/>
    <property type="evidence" value="ECO:0007669"/>
    <property type="project" value="UniProtKB-UniRule"/>
</dbReference>
<evidence type="ECO:0000256" key="3">
    <source>
        <dbReference type="ARBA" id="ARBA00022490"/>
    </source>
</evidence>